<comment type="subcellular location">
    <subcellularLocation>
        <location evidence="1">Membrane</location>
        <topology evidence="1">Multi-pass membrane protein</topology>
    </subcellularLocation>
</comment>
<keyword evidence="3 5" id="KW-1133">Transmembrane helix</keyword>
<sequence length="289" mass="30018">MSDAIRTVIAVALPAMMFAHGLSMRVDERRAAGADRPWWMSRAVLAVIVLVPLFALLVLLVVPTTPRVRVGIAIMAASPVAPLALGRIVGQRGDVPFATAMHLTLGSLAVFTTPIVLAALGAVLGFRASVGPSQVAGQLATALLAPMVLGIVAARRAPALARLARPIGAIAKLALAIAVVLILVASSGSIFAMDVRSYVAMTLFVAGALAIGHLLGGPRREDRVTLALETSFRNPGLALLIASVAFPEGRPLAVLVPYIVTAFVVQSLYLAAWRRRDIDTEALGAPAPA</sequence>
<dbReference type="KEGG" id="samy:DB32_007487"/>
<dbReference type="InterPro" id="IPR002657">
    <property type="entry name" value="BilAc:Na_symport/Acr3"/>
</dbReference>
<evidence type="ECO:0000313" key="6">
    <source>
        <dbReference type="EMBL" id="AKF10338.1"/>
    </source>
</evidence>
<accession>A0A0F6YMG8</accession>
<dbReference type="OrthoDB" id="554710at2"/>
<dbReference type="AlphaFoldDB" id="A0A0F6YMG8"/>
<feature type="transmembrane region" description="Helical" evidence="5">
    <location>
        <begin position="252"/>
        <end position="272"/>
    </location>
</feature>
<dbReference type="PANTHER" id="PTHR10361">
    <property type="entry name" value="SODIUM-BILE ACID COTRANSPORTER"/>
    <property type="match status" value="1"/>
</dbReference>
<dbReference type="InterPro" id="IPR038770">
    <property type="entry name" value="Na+/solute_symporter_sf"/>
</dbReference>
<dbReference type="RefSeq" id="WP_053237311.1">
    <property type="nucleotide sequence ID" value="NZ_CP011125.1"/>
</dbReference>
<feature type="transmembrane region" description="Helical" evidence="5">
    <location>
        <begin position="198"/>
        <end position="217"/>
    </location>
</feature>
<dbReference type="Proteomes" id="UP000034883">
    <property type="component" value="Chromosome"/>
</dbReference>
<feature type="transmembrane region" description="Helical" evidence="5">
    <location>
        <begin position="173"/>
        <end position="192"/>
    </location>
</feature>
<evidence type="ECO:0000256" key="4">
    <source>
        <dbReference type="ARBA" id="ARBA00023136"/>
    </source>
</evidence>
<name>A0A0F6YMG8_9BACT</name>
<feature type="transmembrane region" description="Helical" evidence="5">
    <location>
        <begin position="224"/>
        <end position="246"/>
    </location>
</feature>
<keyword evidence="4 5" id="KW-0472">Membrane</keyword>
<feature type="transmembrane region" description="Helical" evidence="5">
    <location>
        <begin position="101"/>
        <end position="123"/>
    </location>
</feature>
<keyword evidence="2 5" id="KW-0812">Transmembrane</keyword>
<evidence type="ECO:0000256" key="2">
    <source>
        <dbReference type="ARBA" id="ARBA00022692"/>
    </source>
</evidence>
<feature type="transmembrane region" description="Helical" evidence="5">
    <location>
        <begin position="43"/>
        <end position="62"/>
    </location>
</feature>
<dbReference type="Pfam" id="PF01758">
    <property type="entry name" value="SBF"/>
    <property type="match status" value="1"/>
</dbReference>
<evidence type="ECO:0000256" key="3">
    <source>
        <dbReference type="ARBA" id="ARBA00022989"/>
    </source>
</evidence>
<evidence type="ECO:0000256" key="1">
    <source>
        <dbReference type="ARBA" id="ARBA00004141"/>
    </source>
</evidence>
<dbReference type="Gene3D" id="1.20.1530.20">
    <property type="match status" value="1"/>
</dbReference>
<gene>
    <name evidence="6" type="ORF">DB32_007487</name>
</gene>
<feature type="transmembrane region" description="Helical" evidence="5">
    <location>
        <begin position="6"/>
        <end position="22"/>
    </location>
</feature>
<feature type="transmembrane region" description="Helical" evidence="5">
    <location>
        <begin position="68"/>
        <end position="89"/>
    </location>
</feature>
<evidence type="ECO:0000313" key="7">
    <source>
        <dbReference type="Proteomes" id="UP000034883"/>
    </source>
</evidence>
<dbReference type="PANTHER" id="PTHR10361:SF28">
    <property type="entry name" value="P3 PROTEIN-RELATED"/>
    <property type="match status" value="1"/>
</dbReference>
<reference evidence="6 7" key="1">
    <citation type="submission" date="2015-03" db="EMBL/GenBank/DDBJ databases">
        <title>Genome assembly of Sandaracinus amylolyticus DSM 53668.</title>
        <authorList>
            <person name="Sharma G."/>
            <person name="Subramanian S."/>
        </authorList>
    </citation>
    <scope>NUCLEOTIDE SEQUENCE [LARGE SCALE GENOMIC DNA]</scope>
    <source>
        <strain evidence="6 7">DSM 53668</strain>
    </source>
</reference>
<dbReference type="EMBL" id="CP011125">
    <property type="protein sequence ID" value="AKF10338.1"/>
    <property type="molecule type" value="Genomic_DNA"/>
</dbReference>
<proteinExistence type="predicted"/>
<evidence type="ECO:0000256" key="5">
    <source>
        <dbReference type="SAM" id="Phobius"/>
    </source>
</evidence>
<protein>
    <submittedName>
        <fullName evidence="6">Putative sodium dependent transporter</fullName>
    </submittedName>
</protein>
<feature type="transmembrane region" description="Helical" evidence="5">
    <location>
        <begin position="135"/>
        <end position="153"/>
    </location>
</feature>
<organism evidence="6 7">
    <name type="scientific">Sandaracinus amylolyticus</name>
    <dbReference type="NCBI Taxonomy" id="927083"/>
    <lineage>
        <taxon>Bacteria</taxon>
        <taxon>Pseudomonadati</taxon>
        <taxon>Myxococcota</taxon>
        <taxon>Polyangia</taxon>
        <taxon>Polyangiales</taxon>
        <taxon>Sandaracinaceae</taxon>
        <taxon>Sandaracinus</taxon>
    </lineage>
</organism>
<keyword evidence="7" id="KW-1185">Reference proteome</keyword>
<dbReference type="GO" id="GO:0016020">
    <property type="term" value="C:membrane"/>
    <property type="evidence" value="ECO:0007669"/>
    <property type="project" value="UniProtKB-SubCell"/>
</dbReference>
<dbReference type="STRING" id="927083.DB32_007487"/>
<dbReference type="InterPro" id="IPR004710">
    <property type="entry name" value="Bilac:Na_transpt"/>
</dbReference>